<comment type="caution">
    <text evidence="8">The sequence shown here is derived from an EMBL/GenBank/DDBJ whole genome shotgun (WGS) entry which is preliminary data.</text>
</comment>
<evidence type="ECO:0000256" key="1">
    <source>
        <dbReference type="ARBA" id="ARBA00022553"/>
    </source>
</evidence>
<dbReference type="PROSITE" id="PS50901">
    <property type="entry name" value="FTSK"/>
    <property type="match status" value="1"/>
</dbReference>
<dbReference type="SMART" id="SM00382">
    <property type="entry name" value="AAA"/>
    <property type="match status" value="2"/>
</dbReference>
<dbReference type="InterPro" id="IPR032030">
    <property type="entry name" value="YscD_cytoplasmic_dom"/>
</dbReference>
<evidence type="ECO:0000259" key="6">
    <source>
        <dbReference type="PROSITE" id="PS50006"/>
    </source>
</evidence>
<keyword evidence="3 4" id="KW-0067">ATP-binding</keyword>
<feature type="domain" description="FHA" evidence="6">
    <location>
        <begin position="112"/>
        <end position="160"/>
    </location>
</feature>
<dbReference type="SMART" id="SM00240">
    <property type="entry name" value="FHA"/>
    <property type="match status" value="1"/>
</dbReference>
<dbReference type="InterPro" id="IPR027417">
    <property type="entry name" value="P-loop_NTPase"/>
</dbReference>
<dbReference type="EMBL" id="JAROKN010000017">
    <property type="protein sequence ID" value="MDF9277843.1"/>
    <property type="molecule type" value="Genomic_DNA"/>
</dbReference>
<evidence type="ECO:0000256" key="5">
    <source>
        <dbReference type="SAM" id="Phobius"/>
    </source>
</evidence>
<dbReference type="Pfam" id="PF01580">
    <property type="entry name" value="FtsK_SpoIIIE"/>
    <property type="match status" value="1"/>
</dbReference>
<feature type="domain" description="FtsK" evidence="7">
    <location>
        <begin position="547"/>
        <end position="734"/>
    </location>
</feature>
<protein>
    <submittedName>
        <fullName evidence="8">FtsK/SpoIIIE domain-containing protein</fullName>
    </submittedName>
</protein>
<dbReference type="SUPFAM" id="SSF49879">
    <property type="entry name" value="SMAD/FHA domain"/>
    <property type="match status" value="1"/>
</dbReference>
<proteinExistence type="predicted"/>
<keyword evidence="2 4" id="KW-0547">Nucleotide-binding</keyword>
<dbReference type="PANTHER" id="PTHR22683:SF1">
    <property type="entry name" value="TYPE VII SECRETION SYSTEM PROTEIN ESSC"/>
    <property type="match status" value="1"/>
</dbReference>
<sequence>MDLHVTLAAGPGVQLPGGEPTEELVITKAHLASGSQLHEQLSERTGAKNLLIEGRPLAELQPGVPPFTSGAVIVAATGAHPSMPPSSPGSLLFLVRSGPDAGKAIPLSRGVYTIGRSAADITIHDPGLSRLHAVLTVTNDALTLRDRQSSNGVWVDGTRAERIPITTDSDIRLGASRCAVVLAHTADAPLLAEDLTEPCGVSAPPPPESSRLLIITAFLPLVLGIVLAVTTGMWFFLAFSALSAATGMVPLITGRKKRRAFANAVTAAVSKDSARRRRAALDAGALTLAALRPQTTPSGAPSTLSTGRRYLRLGMADQPANVQPKPEPADWHPPVIPDAPVLVPFVEPGGEEPLNLDIRGPQHILPNVAGLLILQLSALSEAGEILCFAANENFPPAARFLPRVTLVADRTRYTHLAATGRYPTVLLFDTGPVTEVKGVRFYRFSTSSCEEAAPWVIDYFPPDPLLTTPAGTVRFQPDFVQPDTFEELARAIGTRASPQAAGSTEAPVPEAVALPDLIPCGSETIAERWRVPADYGQLITAIGSSAAGPLTFDVVTDGPHMLIAGTTGAGKSQFLRTLVLGLALNHSPENLNFLFIDFKGGSGLGALAPLPHVTGMLTDLSAAAVSRALVSLKAEVKRREALFADAGAADYLEYRDRTPTPLPRLITVIDEFRMLSDEVPGSVPELMRIATLGRSLGMHLVLATQRPQGAITSDIRANITASVALRVQSAMESQDVLESAAASSIPVNLPGRGFLRIASGQPIEFQTATTTTPGTDALAPCIMTLASFLASSSDADNSFNRERNQANERLHGTADSLPALVASAINAARNLPLPPLRAPVRAPLPATITHSIAVPPNMLQLGLLDIPEKQEQRPLVWHPAHHSHLALVGSSGSGLARVLSHVSAEHLRTQPDGHLYLLDGDSSLRAVSDAPQIGSWVRSTEVKRATRVLERIAELLADRLNGAPGHAETAPHITVFITGWGRWAAAFRSSRFAKAEDALQDLVRDGEAAGITLVISGERELIASRFFSMLTNRLYLPLGASSETLLSWPKLPALDPIPGRAFVQGRISAEADAVAQLLMDSGPVCDTQPAQQPFPVAALPRTVTSAELEPGSRGPRSIRLPVGKGGDNLVTVQLEIPPRTAALVVGSSGTGKSQTLDVIEHLAPSSIICLRPGAKEDGAAFWKRVAGAGEDDLLLVDDADLLPRDVHQHLAGLLLSGARAVFASSPAPAVSTSPALAGLRSNPLGIVLGPRSPSDGDAFGLRVDVDGMAPAGRGILVNSNGLMELQIAKCVTGRKPQGPA</sequence>
<dbReference type="InterPro" id="IPR008984">
    <property type="entry name" value="SMAD_FHA_dom_sf"/>
</dbReference>
<dbReference type="Gene3D" id="2.60.200.20">
    <property type="match status" value="1"/>
</dbReference>
<dbReference type="InterPro" id="IPR050206">
    <property type="entry name" value="FtsK/SpoIIIE/SftA"/>
</dbReference>
<dbReference type="PANTHER" id="PTHR22683">
    <property type="entry name" value="SPORULATION PROTEIN RELATED"/>
    <property type="match status" value="1"/>
</dbReference>
<evidence type="ECO:0000256" key="3">
    <source>
        <dbReference type="ARBA" id="ARBA00022840"/>
    </source>
</evidence>
<dbReference type="InterPro" id="IPR002543">
    <property type="entry name" value="FtsK_dom"/>
</dbReference>
<feature type="binding site" evidence="4">
    <location>
        <begin position="565"/>
        <end position="572"/>
    </location>
    <ligand>
        <name>ATP</name>
        <dbReference type="ChEBI" id="CHEBI:30616"/>
    </ligand>
</feature>
<gene>
    <name evidence="8" type="ORF">P4U43_08575</name>
</gene>
<dbReference type="InterPro" id="IPR003593">
    <property type="entry name" value="AAA+_ATPase"/>
</dbReference>
<dbReference type="Gene3D" id="3.40.50.300">
    <property type="entry name" value="P-loop containing nucleotide triphosphate hydrolases"/>
    <property type="match status" value="2"/>
</dbReference>
<feature type="transmembrane region" description="Helical" evidence="5">
    <location>
        <begin position="212"/>
        <end position="229"/>
    </location>
</feature>
<evidence type="ECO:0000256" key="4">
    <source>
        <dbReference type="PROSITE-ProRule" id="PRU00289"/>
    </source>
</evidence>
<dbReference type="SUPFAM" id="SSF52540">
    <property type="entry name" value="P-loop containing nucleoside triphosphate hydrolases"/>
    <property type="match status" value="2"/>
</dbReference>
<dbReference type="RefSeq" id="WP_277358358.1">
    <property type="nucleotide sequence ID" value="NZ_JAROKN010000017.1"/>
</dbReference>
<dbReference type="PROSITE" id="PS50006">
    <property type="entry name" value="FHA_DOMAIN"/>
    <property type="match status" value="1"/>
</dbReference>
<name>A0ABT6CVD5_9MICC</name>
<organism evidence="8 9">
    <name type="scientific">Arthrobacter vasquezii</name>
    <dbReference type="NCBI Taxonomy" id="2977629"/>
    <lineage>
        <taxon>Bacteria</taxon>
        <taxon>Bacillati</taxon>
        <taxon>Actinomycetota</taxon>
        <taxon>Actinomycetes</taxon>
        <taxon>Micrococcales</taxon>
        <taxon>Micrococcaceae</taxon>
        <taxon>Arthrobacter</taxon>
    </lineage>
</organism>
<dbReference type="CDD" id="cd01127">
    <property type="entry name" value="TrwB_TraG_TraD_VirD4"/>
    <property type="match status" value="1"/>
</dbReference>
<evidence type="ECO:0000313" key="9">
    <source>
        <dbReference type="Proteomes" id="UP001220456"/>
    </source>
</evidence>
<keyword evidence="1" id="KW-0597">Phosphoprotein</keyword>
<evidence type="ECO:0000256" key="2">
    <source>
        <dbReference type="ARBA" id="ARBA00022741"/>
    </source>
</evidence>
<accession>A0ABT6CVD5</accession>
<evidence type="ECO:0000259" key="7">
    <source>
        <dbReference type="PROSITE" id="PS50901"/>
    </source>
</evidence>
<keyword evidence="5" id="KW-1133">Transmembrane helix</keyword>
<dbReference type="Pfam" id="PF16697">
    <property type="entry name" value="Yop-YscD_cpl"/>
    <property type="match status" value="1"/>
</dbReference>
<keyword evidence="9" id="KW-1185">Reference proteome</keyword>
<dbReference type="CDD" id="cd00060">
    <property type="entry name" value="FHA"/>
    <property type="match status" value="1"/>
</dbReference>
<feature type="transmembrane region" description="Helical" evidence="5">
    <location>
        <begin position="235"/>
        <end position="253"/>
    </location>
</feature>
<dbReference type="Proteomes" id="UP001220456">
    <property type="component" value="Unassembled WGS sequence"/>
</dbReference>
<reference evidence="8 9" key="1">
    <citation type="journal article" date="2023" name="Int. J. Syst. Evol. Microbiol.">
        <title>Arthrobacter vasquezii sp. nov., isolated from a soil sample from Union Glacier, Antarctica.</title>
        <authorList>
            <person name="Valenzuela-Ibaceta F."/>
            <person name="Carrasco V."/>
            <person name="Lagos-Moraga S."/>
            <person name="Dietz-Vargas C."/>
            <person name="Navarro C.A."/>
            <person name="Perez-Donoso J.M."/>
        </authorList>
    </citation>
    <scope>NUCLEOTIDE SEQUENCE [LARGE SCALE GENOMIC DNA]</scope>
    <source>
        <strain evidence="8 9">EH-1B-1</strain>
    </source>
</reference>
<keyword evidence="5" id="KW-0472">Membrane</keyword>
<evidence type="ECO:0000313" key="8">
    <source>
        <dbReference type="EMBL" id="MDF9277843.1"/>
    </source>
</evidence>
<keyword evidence="5" id="KW-0812">Transmembrane</keyword>
<dbReference type="InterPro" id="IPR000253">
    <property type="entry name" value="FHA_dom"/>
</dbReference>